<gene>
    <name evidence="1" type="primary">ubiJ</name>
    <name evidence="3" type="ORF">IT774_01600</name>
</gene>
<dbReference type="InterPro" id="IPR003033">
    <property type="entry name" value="SCP2_sterol-bd_dom"/>
</dbReference>
<comment type="pathway">
    <text evidence="1">Cofactor biosynthesis; ubiquinone biosynthesis.</text>
</comment>
<reference evidence="3 4" key="1">
    <citation type="submission" date="2020-11" db="EMBL/GenBank/DDBJ databases">
        <title>Complete genome sequence for Salinimonas sp. strain G2-b.</title>
        <authorList>
            <person name="Park S.-J."/>
        </authorList>
    </citation>
    <scope>NUCLEOTIDE SEQUENCE [LARGE SCALE GENOMIC DNA]</scope>
    <source>
        <strain evidence="3 4">G2-b</strain>
    </source>
</reference>
<dbReference type="EMBL" id="CP064795">
    <property type="protein sequence ID" value="QPG05979.1"/>
    <property type="molecule type" value="Genomic_DNA"/>
</dbReference>
<dbReference type="Pfam" id="PF02036">
    <property type="entry name" value="SCP2"/>
    <property type="match status" value="1"/>
</dbReference>
<protein>
    <recommendedName>
        <fullName evidence="1">Ubiquinone biosynthesis accessory factor UbiJ</fullName>
    </recommendedName>
</protein>
<dbReference type="HAMAP" id="MF_02215">
    <property type="entry name" value="UbiJ"/>
    <property type="match status" value="1"/>
</dbReference>
<keyword evidence="4" id="KW-1185">Reference proteome</keyword>
<accession>A0A7S9DXW5</accession>
<keyword evidence="1" id="KW-0831">Ubiquinone biosynthesis</keyword>
<keyword evidence="1" id="KW-0963">Cytoplasm</keyword>
<name>A0A7S9DXW5_9ALTE</name>
<dbReference type="RefSeq" id="WP_195811060.1">
    <property type="nucleotide sequence ID" value="NZ_CP064795.1"/>
</dbReference>
<dbReference type="Proteomes" id="UP000595095">
    <property type="component" value="Chromosome"/>
</dbReference>
<sequence length="210" mass="22988">MPVSALFTATAETAVNQILALDEDSAGRLAALEGQRLVLFLEELPAGLTLIFSQRVDIHTEPRSHAEVVADIDSQTCCIRTSLPVLPKLTQTSQLTQLIRQQALDLDGELSIAQKVAALFGQLDIDPEEWLSAYTGDIAAHQTFSAAGKLKQRLLQAMARTRAGLSNTLTEEKPIGVGKLAMLHFSDEVSMLRDDIQRFEARLNALDNEH</sequence>
<dbReference type="InterPro" id="IPR038989">
    <property type="entry name" value="UbiJ"/>
</dbReference>
<comment type="function">
    <text evidence="1">Required for ubiquinone (coenzyme Q) biosynthesis. Binds hydrophobic ubiquinone biosynthetic intermediates via its SCP2 domain and is essential for the stability of the Ubi complex. May constitute a docking platform where Ubi enzymes assemble and access their SCP2-bound polyprenyl substrates.</text>
</comment>
<dbReference type="KEGG" id="smaa:IT774_01600"/>
<evidence type="ECO:0000256" key="1">
    <source>
        <dbReference type="HAMAP-Rule" id="MF_02215"/>
    </source>
</evidence>
<comment type="subcellular location">
    <subcellularLocation>
        <location evidence="1">Cytoplasm</location>
    </subcellularLocation>
</comment>
<evidence type="ECO:0000313" key="3">
    <source>
        <dbReference type="EMBL" id="QPG05979.1"/>
    </source>
</evidence>
<dbReference type="UniPathway" id="UPA00232"/>
<dbReference type="GO" id="GO:0005737">
    <property type="term" value="C:cytoplasm"/>
    <property type="evidence" value="ECO:0007669"/>
    <property type="project" value="UniProtKB-SubCell"/>
</dbReference>
<comment type="similarity">
    <text evidence="1">Belongs to the UbiJ family.</text>
</comment>
<dbReference type="AlphaFoldDB" id="A0A7S9DXW5"/>
<evidence type="ECO:0000313" key="4">
    <source>
        <dbReference type="Proteomes" id="UP000595095"/>
    </source>
</evidence>
<feature type="domain" description="SCP2" evidence="2">
    <location>
        <begin position="15"/>
        <end position="120"/>
    </location>
</feature>
<dbReference type="GO" id="GO:0006744">
    <property type="term" value="P:ubiquinone biosynthetic process"/>
    <property type="evidence" value="ECO:0007669"/>
    <property type="project" value="UniProtKB-UniRule"/>
</dbReference>
<dbReference type="PANTHER" id="PTHR38693">
    <property type="entry name" value="UBIQUINONE BIOSYNTHESIS PROTEIN UBIJ"/>
    <property type="match status" value="1"/>
</dbReference>
<proteinExistence type="inferred from homology"/>
<organism evidence="3 4">
    <name type="scientific">Salinimonas marina</name>
    <dbReference type="NCBI Taxonomy" id="2785918"/>
    <lineage>
        <taxon>Bacteria</taxon>
        <taxon>Pseudomonadati</taxon>
        <taxon>Pseudomonadota</taxon>
        <taxon>Gammaproteobacteria</taxon>
        <taxon>Alteromonadales</taxon>
        <taxon>Alteromonadaceae</taxon>
        <taxon>Alteromonas/Salinimonas group</taxon>
        <taxon>Salinimonas</taxon>
    </lineage>
</organism>
<evidence type="ECO:0000259" key="2">
    <source>
        <dbReference type="Pfam" id="PF02036"/>
    </source>
</evidence>
<dbReference type="PANTHER" id="PTHR38693:SF1">
    <property type="entry name" value="UBIQUINONE BIOSYNTHESIS ACCESSORY FACTOR UBIJ"/>
    <property type="match status" value="1"/>
</dbReference>